<evidence type="ECO:0000313" key="3">
    <source>
        <dbReference type="EMBL" id="VDL84581.1"/>
    </source>
</evidence>
<dbReference type="Gene3D" id="3.30.420.10">
    <property type="entry name" value="Ribonuclease H-like superfamily/Ribonuclease H"/>
    <property type="match status" value="1"/>
</dbReference>
<dbReference type="InterPro" id="IPR012337">
    <property type="entry name" value="RNaseH-like_sf"/>
</dbReference>
<evidence type="ECO:0000256" key="1">
    <source>
        <dbReference type="SAM" id="MobiDB-lite"/>
    </source>
</evidence>
<dbReference type="AlphaFoldDB" id="A0A0N4YUC2"/>
<dbReference type="SUPFAM" id="SSF53098">
    <property type="entry name" value="Ribonuclease H-like"/>
    <property type="match status" value="1"/>
</dbReference>
<gene>
    <name evidence="3" type="ORF">NBR_LOCUS20843</name>
</gene>
<dbReference type="WBParaSite" id="NBR_0002084401-mRNA-1">
    <property type="protein sequence ID" value="NBR_0002084401-mRNA-1"/>
    <property type="gene ID" value="NBR_0002084401"/>
</dbReference>
<dbReference type="PANTHER" id="PTHR47331">
    <property type="entry name" value="PHD-TYPE DOMAIN-CONTAINING PROTEIN"/>
    <property type="match status" value="1"/>
</dbReference>
<feature type="region of interest" description="Disordered" evidence="1">
    <location>
        <begin position="757"/>
        <end position="782"/>
    </location>
</feature>
<evidence type="ECO:0000313" key="5">
    <source>
        <dbReference type="WBParaSite" id="NBR_0002084401-mRNA-1"/>
    </source>
</evidence>
<dbReference type="InterPro" id="IPR040676">
    <property type="entry name" value="DUF5641"/>
</dbReference>
<feature type="compositionally biased region" description="Basic residues" evidence="1">
    <location>
        <begin position="773"/>
        <end position="782"/>
    </location>
</feature>
<evidence type="ECO:0000259" key="2">
    <source>
        <dbReference type="PROSITE" id="PS50994"/>
    </source>
</evidence>
<organism evidence="5">
    <name type="scientific">Nippostrongylus brasiliensis</name>
    <name type="common">Rat hookworm</name>
    <dbReference type="NCBI Taxonomy" id="27835"/>
    <lineage>
        <taxon>Eukaryota</taxon>
        <taxon>Metazoa</taxon>
        <taxon>Ecdysozoa</taxon>
        <taxon>Nematoda</taxon>
        <taxon>Chromadorea</taxon>
        <taxon>Rhabditida</taxon>
        <taxon>Rhabditina</taxon>
        <taxon>Rhabditomorpha</taxon>
        <taxon>Strongyloidea</taxon>
        <taxon>Heligmosomidae</taxon>
        <taxon>Nippostrongylus</taxon>
    </lineage>
</organism>
<feature type="compositionally biased region" description="Basic and acidic residues" evidence="1">
    <location>
        <begin position="757"/>
        <end position="766"/>
    </location>
</feature>
<protein>
    <submittedName>
        <fullName evidence="5">Integrase catalytic domain-containing protein</fullName>
    </submittedName>
</protein>
<proteinExistence type="predicted"/>
<dbReference type="InterPro" id="IPR041588">
    <property type="entry name" value="Integrase_H2C2"/>
</dbReference>
<accession>A0A0N4YUC2</accession>
<dbReference type="OMA" id="NESAPND"/>
<dbReference type="GO" id="GO:0015074">
    <property type="term" value="P:DNA integration"/>
    <property type="evidence" value="ECO:0007669"/>
    <property type="project" value="InterPro"/>
</dbReference>
<sequence length="782" mass="89091">MKQWQTICEDMDGFRKQIPRFLRPRASTTQLVVCADASTEAYAACAYLCGPQGASIVMAKARLPATKAAITVPKLEMSAIRLAARLALAVVDQLTSVLTIEEVLILSDSEIALNWTIARNYLDTTPFVRNRVVEIRNIVTHLQTKKCQVEFGHIATQDNPADVATRGIDKESFPDHIWWKGPSFLSKPRRQWTQAYRPLAIEETNYEAEQDNPLPIQTKEEKPQETNVLAQTATPYVDIFQNIKKAELQSIKRIVAFVLRFIHNAVIRYNSKKTAQIQLSPLFDEAKPSYSPIPDGLEIKRATKMMVKQHQLAWITPTTQTALKHLNLYTDHQGILRCKGRLARSAMSKEAKFPMLVLQKTWLSRLIIVDCHAEHHPGISHTMCKVREQFWIPKLRAEVTSILRKCVQCQKFNSLPFSYPDQGALPRRRVTRSRPFEHVGLDYFGPLTISNGTNTDKCFGIIVTCLATRLIHLDIVQDASTLAFLQALRRFFARRGVPQTITSDNAPTFILGDEVLANCFAEASKDPAIAREISSRAIQWQYITPYAPWQGGVYERLIRSVKLAMYKSLGKLIPSKEELLTLLVEIEAMLNTRPLVHVEADEQEQQVLRPIDFLQNQFEVAPPLKGTEEDPQDPDYETPAEHAKSLTKRQLMLALASSVKNADRFWEQWQHQYLTSLREQHTRTASSKRGSRITPKVGQIVLICDAIQPRHSWKQGRIDELRQDHEGTIREAVITLPSKRKIRRPLHRLVPLELEVAERPTDETTQRENNSGVHKRTSKART</sequence>
<dbReference type="InterPro" id="IPR008042">
    <property type="entry name" value="Retrotrans_Pao"/>
</dbReference>
<reference evidence="3 4" key="2">
    <citation type="submission" date="2018-11" db="EMBL/GenBank/DDBJ databases">
        <authorList>
            <consortium name="Pathogen Informatics"/>
        </authorList>
    </citation>
    <scope>NUCLEOTIDE SEQUENCE [LARGE SCALE GENOMIC DNA]</scope>
</reference>
<dbReference type="EMBL" id="UYSL01025586">
    <property type="protein sequence ID" value="VDL84581.1"/>
    <property type="molecule type" value="Genomic_DNA"/>
</dbReference>
<dbReference type="Pfam" id="PF17921">
    <property type="entry name" value="Integrase_H2C2"/>
    <property type="match status" value="1"/>
</dbReference>
<keyword evidence="4" id="KW-1185">Reference proteome</keyword>
<reference evidence="5" key="1">
    <citation type="submission" date="2017-02" db="UniProtKB">
        <authorList>
            <consortium name="WormBaseParasite"/>
        </authorList>
    </citation>
    <scope>IDENTIFICATION</scope>
</reference>
<dbReference type="STRING" id="27835.A0A0N4YUC2"/>
<dbReference type="GO" id="GO:0003676">
    <property type="term" value="F:nucleic acid binding"/>
    <property type="evidence" value="ECO:0007669"/>
    <property type="project" value="InterPro"/>
</dbReference>
<dbReference type="Proteomes" id="UP000271162">
    <property type="component" value="Unassembled WGS sequence"/>
</dbReference>
<dbReference type="InterPro" id="IPR036397">
    <property type="entry name" value="RNaseH_sf"/>
</dbReference>
<dbReference type="Pfam" id="PF05380">
    <property type="entry name" value="Peptidase_A17"/>
    <property type="match status" value="1"/>
</dbReference>
<dbReference type="Gene3D" id="1.10.340.70">
    <property type="match status" value="1"/>
</dbReference>
<feature type="domain" description="Integrase catalytic" evidence="2">
    <location>
        <begin position="431"/>
        <end position="612"/>
    </location>
</feature>
<evidence type="ECO:0000313" key="4">
    <source>
        <dbReference type="Proteomes" id="UP000271162"/>
    </source>
</evidence>
<name>A0A0N4YUC2_NIPBR</name>
<dbReference type="InterPro" id="IPR001584">
    <property type="entry name" value="Integrase_cat-core"/>
</dbReference>
<dbReference type="PROSITE" id="PS50994">
    <property type="entry name" value="INTEGRASE"/>
    <property type="match status" value="1"/>
</dbReference>
<dbReference type="Pfam" id="PF18701">
    <property type="entry name" value="DUF5641"/>
    <property type="match status" value="1"/>
</dbReference>